<keyword evidence="3 7" id="KW-0378">Hydrolase</keyword>
<comment type="similarity">
    <text evidence="1 7">Belongs to the peptidase S24 family.</text>
</comment>
<proteinExistence type="inferred from homology"/>
<evidence type="ECO:0000313" key="10">
    <source>
        <dbReference type="Proteomes" id="UP001529369"/>
    </source>
</evidence>
<sequence length="142" mass="15561">MLVSIPLASFLTTLPMPMHGRFVPAGFPSPADDYLEGEIDLATFLIERPSSTFVMRVSGQSMTGAGIMDGDYIIVDRSVTARHGHIVVANCSGDMTIKRLHMLARGRAVLRAEHPDFPEFVICEETPAEVWGVVVATFRKTL</sequence>
<dbReference type="Proteomes" id="UP001529369">
    <property type="component" value="Unassembled WGS sequence"/>
</dbReference>
<dbReference type="Gene3D" id="2.10.109.10">
    <property type="entry name" value="Umud Fragment, subunit A"/>
    <property type="match status" value="1"/>
</dbReference>
<keyword evidence="6" id="KW-0742">SOS response</keyword>
<gene>
    <name evidence="9" type="primary">umuD</name>
    <name evidence="9" type="ORF">QWZ14_01860</name>
</gene>
<keyword evidence="5" id="KW-0234">DNA repair</keyword>
<keyword evidence="4 7" id="KW-0068">Autocatalytic cleavage</keyword>
<keyword evidence="9" id="KW-0808">Transferase</keyword>
<keyword evidence="2" id="KW-0227">DNA damage</keyword>
<dbReference type="SUPFAM" id="SSF51306">
    <property type="entry name" value="LexA/Signal peptidase"/>
    <property type="match status" value="1"/>
</dbReference>
<dbReference type="EMBL" id="JAUFPN010000015">
    <property type="protein sequence ID" value="MDN3563122.1"/>
    <property type="molecule type" value="Genomic_DNA"/>
</dbReference>
<dbReference type="InterPro" id="IPR050077">
    <property type="entry name" value="LexA_repressor"/>
</dbReference>
<organism evidence="9 10">
    <name type="scientific">Paeniroseomonas aquatica</name>
    <dbReference type="NCBI Taxonomy" id="373043"/>
    <lineage>
        <taxon>Bacteria</taxon>
        <taxon>Pseudomonadati</taxon>
        <taxon>Pseudomonadota</taxon>
        <taxon>Alphaproteobacteria</taxon>
        <taxon>Acetobacterales</taxon>
        <taxon>Acetobacteraceae</taxon>
        <taxon>Paeniroseomonas</taxon>
    </lineage>
</organism>
<evidence type="ECO:0000313" key="9">
    <source>
        <dbReference type="EMBL" id="MDN3563122.1"/>
    </source>
</evidence>
<dbReference type="Pfam" id="PF00717">
    <property type="entry name" value="Peptidase_S24"/>
    <property type="match status" value="1"/>
</dbReference>
<evidence type="ECO:0000256" key="1">
    <source>
        <dbReference type="ARBA" id="ARBA00007484"/>
    </source>
</evidence>
<dbReference type="InterPro" id="IPR015927">
    <property type="entry name" value="Peptidase_S24_S26A/B/C"/>
</dbReference>
<dbReference type="RefSeq" id="WP_290314855.1">
    <property type="nucleotide sequence ID" value="NZ_JAUFPN010000015.1"/>
</dbReference>
<evidence type="ECO:0000256" key="7">
    <source>
        <dbReference type="RuleBase" id="RU003991"/>
    </source>
</evidence>
<dbReference type="PRINTS" id="PR00726">
    <property type="entry name" value="LEXASERPTASE"/>
</dbReference>
<evidence type="ECO:0000256" key="6">
    <source>
        <dbReference type="ARBA" id="ARBA00023236"/>
    </source>
</evidence>
<dbReference type="InterPro" id="IPR036286">
    <property type="entry name" value="LexA/Signal_pep-like_sf"/>
</dbReference>
<comment type="caution">
    <text evidence="9">The sequence shown here is derived from an EMBL/GenBank/DDBJ whole genome shotgun (WGS) entry which is preliminary data.</text>
</comment>
<evidence type="ECO:0000259" key="8">
    <source>
        <dbReference type="Pfam" id="PF00717"/>
    </source>
</evidence>
<evidence type="ECO:0000256" key="2">
    <source>
        <dbReference type="ARBA" id="ARBA00022763"/>
    </source>
</evidence>
<name>A0ABT8A071_9PROT</name>
<dbReference type="InterPro" id="IPR039418">
    <property type="entry name" value="LexA-like"/>
</dbReference>
<dbReference type="EC" id="2.7.7.7" evidence="9"/>
<evidence type="ECO:0000256" key="3">
    <source>
        <dbReference type="ARBA" id="ARBA00022801"/>
    </source>
</evidence>
<evidence type="ECO:0000256" key="4">
    <source>
        <dbReference type="ARBA" id="ARBA00022813"/>
    </source>
</evidence>
<dbReference type="CDD" id="cd06529">
    <property type="entry name" value="S24_LexA-like"/>
    <property type="match status" value="1"/>
</dbReference>
<keyword evidence="9" id="KW-0548">Nucleotidyltransferase</keyword>
<accession>A0ABT8A071</accession>
<dbReference type="PANTHER" id="PTHR33516:SF2">
    <property type="entry name" value="LEXA REPRESSOR-RELATED"/>
    <property type="match status" value="1"/>
</dbReference>
<evidence type="ECO:0000256" key="5">
    <source>
        <dbReference type="ARBA" id="ARBA00023204"/>
    </source>
</evidence>
<dbReference type="PANTHER" id="PTHR33516">
    <property type="entry name" value="LEXA REPRESSOR"/>
    <property type="match status" value="1"/>
</dbReference>
<feature type="domain" description="Peptidase S24/S26A/S26B/S26C" evidence="8">
    <location>
        <begin position="22"/>
        <end position="135"/>
    </location>
</feature>
<dbReference type="NCBIfam" id="NF007621">
    <property type="entry name" value="PRK10276.1"/>
    <property type="match status" value="1"/>
</dbReference>
<dbReference type="GO" id="GO:0003887">
    <property type="term" value="F:DNA-directed DNA polymerase activity"/>
    <property type="evidence" value="ECO:0007669"/>
    <property type="project" value="UniProtKB-EC"/>
</dbReference>
<reference evidence="10" key="1">
    <citation type="journal article" date="2019" name="Int. J. Syst. Evol. Microbiol.">
        <title>The Global Catalogue of Microorganisms (GCM) 10K type strain sequencing project: providing services to taxonomists for standard genome sequencing and annotation.</title>
        <authorList>
            <consortium name="The Broad Institute Genomics Platform"/>
            <consortium name="The Broad Institute Genome Sequencing Center for Infectious Disease"/>
            <person name="Wu L."/>
            <person name="Ma J."/>
        </authorList>
    </citation>
    <scope>NUCLEOTIDE SEQUENCE [LARGE SCALE GENOMIC DNA]</scope>
    <source>
        <strain evidence="10">CECT 7131</strain>
    </source>
</reference>
<dbReference type="InterPro" id="IPR006197">
    <property type="entry name" value="Peptidase_S24_LexA"/>
</dbReference>
<keyword evidence="10" id="KW-1185">Reference proteome</keyword>
<protein>
    <submittedName>
        <fullName evidence="9">Translesion error-prone DNA polymerase V autoproteolytic subunit</fullName>
        <ecNumber evidence="9">2.7.7.7</ecNumber>
    </submittedName>
</protein>